<dbReference type="InterPro" id="IPR013443">
    <property type="entry name" value="CRISPR-assoc_prot_Csx16"/>
</dbReference>
<feature type="transmembrane region" description="Helical" evidence="1">
    <location>
        <begin position="184"/>
        <end position="204"/>
    </location>
</feature>
<name>A0A142BBV0_9GAMM</name>
<accession>A0A142BBV0</accession>
<dbReference type="EMBL" id="CP013251">
    <property type="protein sequence ID" value="AMO56226.1"/>
    <property type="molecule type" value="Genomic_DNA"/>
</dbReference>
<evidence type="ECO:0000313" key="3">
    <source>
        <dbReference type="Proteomes" id="UP000071065"/>
    </source>
</evidence>
<keyword evidence="1" id="KW-0472">Membrane</keyword>
<proteinExistence type="predicted"/>
<protein>
    <submittedName>
        <fullName evidence="2">CRISPR-associated protein VVA1548 family</fullName>
    </submittedName>
</protein>
<dbReference type="Pfam" id="PF09652">
    <property type="entry name" value="Cas_VVA1548"/>
    <property type="match status" value="1"/>
</dbReference>
<dbReference type="PATRIC" id="fig|570277.3.peg.2269"/>
<dbReference type="Proteomes" id="UP000071065">
    <property type="component" value="Chromosome"/>
</dbReference>
<dbReference type="RefSeq" id="WP_051789421.1">
    <property type="nucleotide sequence ID" value="NZ_CP013251.1"/>
</dbReference>
<dbReference type="NCBIfam" id="TIGR02620">
    <property type="entry name" value="cas_VVA1548"/>
    <property type="match status" value="1"/>
</dbReference>
<reference evidence="2 3" key="1">
    <citation type="journal article" date="2016" name="Front. Microbiol.">
        <title>Genomic Insight into the Host-Endosymbiont Relationship of Endozoicomonas montiporae CL-33(T) with its Coral Host.</title>
        <authorList>
            <person name="Ding J.-Y."/>
            <person name="Shiu J.-H."/>
            <person name="Chen W.-M."/>
            <person name="Chiang Y.-R."/>
            <person name="Tang S.-L."/>
        </authorList>
    </citation>
    <scope>NUCLEOTIDE SEQUENCE [LARGE SCALE GENOMIC DNA]</scope>
    <source>
        <strain evidence="2 3">CL-33</strain>
    </source>
</reference>
<evidence type="ECO:0000256" key="1">
    <source>
        <dbReference type="SAM" id="Phobius"/>
    </source>
</evidence>
<evidence type="ECO:0000313" key="2">
    <source>
        <dbReference type="EMBL" id="AMO56226.1"/>
    </source>
</evidence>
<sequence>MTAMLQNTGRTFIVSRHSASIEWIKQQGYEHAEVIHHFAATQLQRGDLVIGTLPVHLAREINEQGIRFIYFSINVPESMRGKEISAGLLSTLNPRLEELQVSACHHQPVEIRQSETLLHRLADCFRSHDRHIMIFGLGCLLFVIFLYLGEWAANNTVNLPLINDVDVNGNPKTVAVILDQAGIVFSYVTVAFAAPALLSIYFRFKRSIKGPIKGKAVNMDQLTSKYKAGMVLATQERNKLPYWLLNRIALGQKRLTLAVLYTDQTRESAIKMIDTFAGEIDFCMQPSDSDQDRLLQPLNYQANREVARRMIDKFLEQVNARAEETFIDITGGTVVMSVSMMEAAKERGMNVLYTSSREMVTEKNYRLKEVASTIDLSPESL</sequence>
<keyword evidence="1" id="KW-0812">Transmembrane</keyword>
<dbReference type="STRING" id="570277.EZMO1_2109"/>
<dbReference type="Gene3D" id="3.40.50.10770">
    <property type="entry name" value="Hypothetical protein VC1899 like domain (Restriction endonuclease-like)"/>
    <property type="match status" value="1"/>
</dbReference>
<keyword evidence="1" id="KW-1133">Transmembrane helix</keyword>
<dbReference type="KEGG" id="emp:EZMO1_2109"/>
<organism evidence="2 3">
    <name type="scientific">Endozoicomonas montiporae CL-33</name>
    <dbReference type="NCBI Taxonomy" id="570277"/>
    <lineage>
        <taxon>Bacteria</taxon>
        <taxon>Pseudomonadati</taxon>
        <taxon>Pseudomonadota</taxon>
        <taxon>Gammaproteobacteria</taxon>
        <taxon>Oceanospirillales</taxon>
        <taxon>Endozoicomonadaceae</taxon>
        <taxon>Endozoicomonas</taxon>
    </lineage>
</organism>
<dbReference type="AlphaFoldDB" id="A0A142BBV0"/>
<feature type="transmembrane region" description="Helical" evidence="1">
    <location>
        <begin position="132"/>
        <end position="149"/>
    </location>
</feature>
<gene>
    <name evidence="2" type="ORF">EZMO1_2109</name>
</gene>